<dbReference type="EMBL" id="LCWV01000003">
    <property type="protein sequence ID" value="PWI74299.1"/>
    <property type="molecule type" value="Genomic_DNA"/>
</dbReference>
<dbReference type="AlphaFoldDB" id="A0A2U3EIG1"/>
<comment type="caution">
    <text evidence="2">The sequence shown here is derived from an EMBL/GenBank/DDBJ whole genome shotgun (WGS) entry which is preliminary data.</text>
</comment>
<accession>A0A2U3EIG1</accession>
<dbReference type="Proteomes" id="UP000245956">
    <property type="component" value="Unassembled WGS sequence"/>
</dbReference>
<proteinExistence type="predicted"/>
<evidence type="ECO:0000313" key="3">
    <source>
        <dbReference type="Proteomes" id="UP000245956"/>
    </source>
</evidence>
<evidence type="ECO:0000313" key="2">
    <source>
        <dbReference type="EMBL" id="PWI74299.1"/>
    </source>
</evidence>
<protein>
    <submittedName>
        <fullName evidence="2">Uncharacterized protein</fullName>
    </submittedName>
</protein>
<gene>
    <name evidence="2" type="ORF">PCL_07613</name>
</gene>
<evidence type="ECO:0000256" key="1">
    <source>
        <dbReference type="SAM" id="MobiDB-lite"/>
    </source>
</evidence>
<feature type="region of interest" description="Disordered" evidence="1">
    <location>
        <begin position="120"/>
        <end position="147"/>
    </location>
</feature>
<organism evidence="2 3">
    <name type="scientific">Purpureocillium lilacinum</name>
    <name type="common">Paecilomyces lilacinus</name>
    <dbReference type="NCBI Taxonomy" id="33203"/>
    <lineage>
        <taxon>Eukaryota</taxon>
        <taxon>Fungi</taxon>
        <taxon>Dikarya</taxon>
        <taxon>Ascomycota</taxon>
        <taxon>Pezizomycotina</taxon>
        <taxon>Sordariomycetes</taxon>
        <taxon>Hypocreomycetidae</taxon>
        <taxon>Hypocreales</taxon>
        <taxon>Ophiocordycipitaceae</taxon>
        <taxon>Purpureocillium</taxon>
    </lineage>
</organism>
<name>A0A2U3EIG1_PURLI</name>
<feature type="region of interest" description="Disordered" evidence="1">
    <location>
        <begin position="171"/>
        <end position="193"/>
    </location>
</feature>
<sequence length="231" mass="24934">MLATKYLTTLAQAMRRREIELGGRQPPADDHPGRCSNHGGHPVHIPGTLVPGSRRDGEMPVMGPRAENIQFQAAGGRTTRKKKSYSPSSEANWGVSSVAAGVARTGVREAISAIPACTVGPGIPDLGPGKTNPPSTGPQRTRARRRPRSGFTRAFTNVTNLVLPSACMASQTTSLQPPTGRQVDGPPHSHDPTVCHRWRCKPKDGQMVPSTRQMELRDERTRLLFVHCGLS</sequence>
<reference evidence="2 3" key="1">
    <citation type="journal article" date="2016" name="Front. Microbiol.">
        <title>Genome and transcriptome sequences reveal the specific parasitism of the nematophagous Purpureocillium lilacinum 36-1.</title>
        <authorList>
            <person name="Xie J."/>
            <person name="Li S."/>
            <person name="Mo C."/>
            <person name="Xiao X."/>
            <person name="Peng D."/>
            <person name="Wang G."/>
            <person name="Xiao Y."/>
        </authorList>
    </citation>
    <scope>NUCLEOTIDE SEQUENCE [LARGE SCALE GENOMIC DNA]</scope>
    <source>
        <strain evidence="2 3">36-1</strain>
    </source>
</reference>